<keyword evidence="1" id="KW-0808">Transferase</keyword>
<dbReference type="Proteomes" id="UP000186308">
    <property type="component" value="Unassembled WGS sequence"/>
</dbReference>
<dbReference type="Gene3D" id="3.40.50.300">
    <property type="entry name" value="P-loop containing nucleotide triphosphate hydrolases"/>
    <property type="match status" value="1"/>
</dbReference>
<reference evidence="1 2" key="1">
    <citation type="submission" date="2017-01" db="EMBL/GenBank/DDBJ databases">
        <authorList>
            <person name="Varghese N."/>
            <person name="Submissions S."/>
        </authorList>
    </citation>
    <scope>NUCLEOTIDE SEQUENCE [LARGE SCALE GENOMIC DNA]</scope>
    <source>
        <strain evidence="1 2">ATCC 35905</strain>
    </source>
</reference>
<dbReference type="GO" id="GO:0016740">
    <property type="term" value="F:transferase activity"/>
    <property type="evidence" value="ECO:0007669"/>
    <property type="project" value="UniProtKB-KW"/>
</dbReference>
<dbReference type="InterPro" id="IPR027417">
    <property type="entry name" value="P-loop_NTPase"/>
</dbReference>
<evidence type="ECO:0000313" key="2">
    <source>
        <dbReference type="Proteomes" id="UP000186308"/>
    </source>
</evidence>
<dbReference type="InterPro" id="IPR052736">
    <property type="entry name" value="Stf3_sulfotransferase"/>
</dbReference>
<dbReference type="SUPFAM" id="SSF52540">
    <property type="entry name" value="P-loop containing nucleoside triphosphate hydrolases"/>
    <property type="match status" value="1"/>
</dbReference>
<protein>
    <submittedName>
        <fullName evidence="1">Sulfotransferase family protein</fullName>
    </submittedName>
</protein>
<organism evidence="1 2">
    <name type="scientific">Acidiphilium rubrum</name>
    <dbReference type="NCBI Taxonomy" id="526"/>
    <lineage>
        <taxon>Bacteria</taxon>
        <taxon>Pseudomonadati</taxon>
        <taxon>Pseudomonadota</taxon>
        <taxon>Alphaproteobacteria</taxon>
        <taxon>Acetobacterales</taxon>
        <taxon>Acidocellaceae</taxon>
        <taxon>Acidiphilium</taxon>
    </lineage>
</organism>
<dbReference type="RefSeq" id="WP_076454499.1">
    <property type="nucleotide sequence ID" value="NZ_FTNE01000010.1"/>
</dbReference>
<dbReference type="Pfam" id="PF13469">
    <property type="entry name" value="Sulfotransfer_3"/>
    <property type="match status" value="1"/>
</dbReference>
<dbReference type="PANTHER" id="PTHR36451">
    <property type="entry name" value="PAPS-DEPENDENT SULFOTRANSFERASE STF3"/>
    <property type="match status" value="1"/>
</dbReference>
<gene>
    <name evidence="1" type="ORF">SAMN05421828_11058</name>
</gene>
<comment type="caution">
    <text evidence="1">The sequence shown here is derived from an EMBL/GenBank/DDBJ whole genome shotgun (WGS) entry which is preliminary data.</text>
</comment>
<sequence>MSTAPVPPIPALRQGKSLSFRALSAGFGAVEAVVPRHWPAVTADGIARAAGVSLDGAAREGLARLTEAMARETHLSLFGRVSVRYDLTRLARNAALIERMHAETPAIGAAPVVAPLFIMGLPRSGTSFLHTLLGYDPDVMVPRVWQTLYPAPRPRDFDKRGSAAARKTDRQLDIFAGMAPDFPAIHPIDADSPQECSEITAHVFQSLRFDTTFRVPSYTTWLDGFGHDAAFAFHKRYLQALQHGVGAKFWALKCPDHTFSIPAILATYPDARFVVVHRDPVHVFASVAHMTEVLRAPFLREIDTVEIGRQVTERWIEGAKLLVAFDRSGAVPPERLINLHYEDLTGDPVATVDRVYRHFGETLSPAAAAAMRGHLAAAPRGGYGRNRYQMADFGINPERLRPDFAPYMDYFGINTRAAPGELPA</sequence>
<dbReference type="OrthoDB" id="9777890at2"/>
<proteinExistence type="predicted"/>
<keyword evidence="2" id="KW-1185">Reference proteome</keyword>
<accession>A0A8G2CKQ8</accession>
<evidence type="ECO:0000313" key="1">
    <source>
        <dbReference type="EMBL" id="SIQ83316.1"/>
    </source>
</evidence>
<dbReference type="PANTHER" id="PTHR36451:SF1">
    <property type="entry name" value="OMEGA-HYDROXY-BETA-DIHYDROMENAQUINONE-9 SULFOTRANSFERASE STF3"/>
    <property type="match status" value="1"/>
</dbReference>
<dbReference type="AlphaFoldDB" id="A0A8G2CKQ8"/>
<name>A0A8G2CKQ8_ACIRU</name>
<dbReference type="EMBL" id="FTNE01000010">
    <property type="protein sequence ID" value="SIQ83316.1"/>
    <property type="molecule type" value="Genomic_DNA"/>
</dbReference>